<protein>
    <recommendedName>
        <fullName evidence="5">NOT2/NOT3/NOT5 C-terminal domain-containing protein</fullName>
    </recommendedName>
</protein>
<dbReference type="EMBL" id="ASPP01014807">
    <property type="protein sequence ID" value="ETO18512.1"/>
    <property type="molecule type" value="Genomic_DNA"/>
</dbReference>
<sequence>MLEHPFSSKLTEEERQMLQAIQQSRRMVPQIGEACEPIQSLSHRHIKTPSIFPREKPYHLSTERMFKHFNLDVLFFIFYFESHTWAQYYAAKQLKQRGWTYHTKYHKWFQRHQLTSEEEAMFIDSLTKESEPLKKHYSDKDHSSSSSSSSSSLSPLHDPCYRPALPNHHPYAFATPPQPISKHNHNGHIAASAPFTFAPHKVEADCESGCYRYFDNETGWCQRVKPNFLFQYCWLQDEVPRHRNNVKHLTHEPNVDSKSSLGTIGEHFLLKRAQINATSAMDHRSDHNVLDKNKKDDTYSAERDDRHWKRSESDPQTAAHASRSHKFNPLPVPEVVSKDEWWELGDGPTADNAATPQSYKHKLHGTTEIRTSHANTETSIHSQKQLHADSAARRAAGGHDNRSSPQSGRFDIDKDTKTIKEFNSQLPAKNKTPHQPVYQQRRQHPPSSLSQLNPAQSFAKKFFFFFFGSI</sequence>
<dbReference type="AlphaFoldDB" id="X6MYG0"/>
<evidence type="ECO:0000313" key="7">
    <source>
        <dbReference type="Proteomes" id="UP000023152"/>
    </source>
</evidence>
<keyword evidence="2" id="KW-0805">Transcription regulation</keyword>
<evidence type="ECO:0000259" key="5">
    <source>
        <dbReference type="Pfam" id="PF04153"/>
    </source>
</evidence>
<feature type="compositionally biased region" description="Polar residues" evidence="4">
    <location>
        <begin position="437"/>
        <end position="452"/>
    </location>
</feature>
<comment type="caution">
    <text evidence="6">The sequence shown here is derived from an EMBL/GenBank/DDBJ whole genome shotgun (WGS) entry which is preliminary data.</text>
</comment>
<dbReference type="PANTHER" id="PTHR23326">
    <property type="entry name" value="CCR4 NOT-RELATED"/>
    <property type="match status" value="1"/>
</dbReference>
<name>X6MYG0_RETFI</name>
<feature type="domain" description="NOT2/NOT3/NOT5 C-terminal" evidence="5">
    <location>
        <begin position="42"/>
        <end position="117"/>
    </location>
</feature>
<evidence type="ECO:0000256" key="1">
    <source>
        <dbReference type="ARBA" id="ARBA00007682"/>
    </source>
</evidence>
<feature type="compositionally biased region" description="Basic and acidic residues" evidence="4">
    <location>
        <begin position="134"/>
        <end position="143"/>
    </location>
</feature>
<feature type="compositionally biased region" description="Basic and acidic residues" evidence="4">
    <location>
        <begin position="386"/>
        <end position="402"/>
    </location>
</feature>
<feature type="compositionally biased region" description="Basic and acidic residues" evidence="4">
    <location>
        <begin position="281"/>
        <end position="313"/>
    </location>
</feature>
<feature type="compositionally biased region" description="Low complexity" evidence="4">
    <location>
        <begin position="144"/>
        <end position="156"/>
    </location>
</feature>
<evidence type="ECO:0000256" key="4">
    <source>
        <dbReference type="SAM" id="MobiDB-lite"/>
    </source>
</evidence>
<feature type="region of interest" description="Disordered" evidence="4">
    <location>
        <begin position="279"/>
        <end position="331"/>
    </location>
</feature>
<dbReference type="Proteomes" id="UP000023152">
    <property type="component" value="Unassembled WGS sequence"/>
</dbReference>
<comment type="similarity">
    <text evidence="1">Belongs to the CNOT2/3/5 family.</text>
</comment>
<dbReference type="Pfam" id="PF04153">
    <property type="entry name" value="NOT2_3_5_C"/>
    <property type="match status" value="1"/>
</dbReference>
<dbReference type="Gene3D" id="2.30.30.1020">
    <property type="entry name" value="CCR4-NOT complex subunit 2/3/5, C-terminal domain"/>
    <property type="match status" value="1"/>
</dbReference>
<dbReference type="InterPro" id="IPR040168">
    <property type="entry name" value="Not2/3/5"/>
</dbReference>
<feature type="compositionally biased region" description="Basic and acidic residues" evidence="4">
    <location>
        <begin position="410"/>
        <end position="420"/>
    </location>
</feature>
<feature type="region of interest" description="Disordered" evidence="4">
    <location>
        <begin position="373"/>
        <end position="452"/>
    </location>
</feature>
<proteinExistence type="inferred from homology"/>
<accession>X6MYG0</accession>
<keyword evidence="3" id="KW-0804">Transcription</keyword>
<dbReference type="InterPro" id="IPR038635">
    <property type="entry name" value="CCR4-NOT_su2/3/5_C_sf"/>
</dbReference>
<dbReference type="GO" id="GO:0006355">
    <property type="term" value="P:regulation of DNA-templated transcription"/>
    <property type="evidence" value="ECO:0007669"/>
    <property type="project" value="InterPro"/>
</dbReference>
<dbReference type="InterPro" id="IPR007282">
    <property type="entry name" value="NOT2/3/5_C"/>
</dbReference>
<evidence type="ECO:0000256" key="2">
    <source>
        <dbReference type="ARBA" id="ARBA00023015"/>
    </source>
</evidence>
<evidence type="ECO:0000256" key="3">
    <source>
        <dbReference type="ARBA" id="ARBA00023163"/>
    </source>
</evidence>
<gene>
    <name evidence="6" type="ORF">RFI_18753</name>
</gene>
<feature type="region of interest" description="Disordered" evidence="4">
    <location>
        <begin position="134"/>
        <end position="156"/>
    </location>
</feature>
<dbReference type="OrthoDB" id="293823at2759"/>
<dbReference type="GO" id="GO:0030015">
    <property type="term" value="C:CCR4-NOT core complex"/>
    <property type="evidence" value="ECO:0007669"/>
    <property type="project" value="InterPro"/>
</dbReference>
<reference evidence="6 7" key="1">
    <citation type="journal article" date="2013" name="Curr. Biol.">
        <title>The Genome of the Foraminiferan Reticulomyxa filosa.</title>
        <authorList>
            <person name="Glockner G."/>
            <person name="Hulsmann N."/>
            <person name="Schleicher M."/>
            <person name="Noegel A.A."/>
            <person name="Eichinger L."/>
            <person name="Gallinger C."/>
            <person name="Pawlowski J."/>
            <person name="Sierra R."/>
            <person name="Euteneuer U."/>
            <person name="Pillet L."/>
            <person name="Moustafa A."/>
            <person name="Platzer M."/>
            <person name="Groth M."/>
            <person name="Szafranski K."/>
            <person name="Schliwa M."/>
        </authorList>
    </citation>
    <scope>NUCLEOTIDE SEQUENCE [LARGE SCALE GENOMIC DNA]</scope>
</reference>
<organism evidence="6 7">
    <name type="scientific">Reticulomyxa filosa</name>
    <dbReference type="NCBI Taxonomy" id="46433"/>
    <lineage>
        <taxon>Eukaryota</taxon>
        <taxon>Sar</taxon>
        <taxon>Rhizaria</taxon>
        <taxon>Retaria</taxon>
        <taxon>Foraminifera</taxon>
        <taxon>Monothalamids</taxon>
        <taxon>Reticulomyxidae</taxon>
        <taxon>Reticulomyxa</taxon>
    </lineage>
</organism>
<evidence type="ECO:0000313" key="6">
    <source>
        <dbReference type="EMBL" id="ETO18512.1"/>
    </source>
</evidence>
<keyword evidence="7" id="KW-1185">Reference proteome</keyword>
<feature type="compositionally biased region" description="Polar residues" evidence="4">
    <location>
        <begin position="373"/>
        <end position="385"/>
    </location>
</feature>